<reference evidence="3" key="1">
    <citation type="journal article" date="2014" name="Int. J. Syst. Evol. Microbiol.">
        <title>Complete genome sequence of Corynebacterium casei LMG S-19264T (=DSM 44701T), isolated from a smear-ripened cheese.</title>
        <authorList>
            <consortium name="US DOE Joint Genome Institute (JGI-PGF)"/>
            <person name="Walter F."/>
            <person name="Albersmeier A."/>
            <person name="Kalinowski J."/>
            <person name="Ruckert C."/>
        </authorList>
    </citation>
    <scope>NUCLEOTIDE SEQUENCE</scope>
    <source>
        <strain evidence="3">VKM B-2748</strain>
    </source>
</reference>
<reference evidence="3" key="2">
    <citation type="submission" date="2023-01" db="EMBL/GenBank/DDBJ databases">
        <authorList>
            <person name="Sun Q."/>
            <person name="Evtushenko L."/>
        </authorList>
    </citation>
    <scope>NUCLEOTIDE SEQUENCE</scope>
    <source>
        <strain evidence="3">VKM B-2748</strain>
    </source>
</reference>
<feature type="signal peptide" evidence="2">
    <location>
        <begin position="1"/>
        <end position="26"/>
    </location>
</feature>
<name>A0A9W6JT16_9HYPH</name>
<sequence>MWRAWCKLLAGFATAMIGFAGVAAHAQVIEPTIYSDGASCPANCDSHVVLHSSRNGTAYASAPSSSRANPSRCVTGQPCRVCFSESDASCIVATYRGSGPPPNKFDFTPAFYEENCAKPSLPEALRRKCDSFQRTLDRRLRGNVYCVASPQHGACRPIIARAEAAKAQDRPLWDACRRDGEAAFNRAHRNEPNKQRSEACAYERRGTGGPNSAGVTWRRLKPAVCQSGSYVGRDGLDCCDSNLMSLGGLDLECTPFLAPR</sequence>
<evidence type="ECO:0000256" key="2">
    <source>
        <dbReference type="SAM" id="SignalP"/>
    </source>
</evidence>
<accession>A0A9W6JT16</accession>
<evidence type="ECO:0000313" key="4">
    <source>
        <dbReference type="Proteomes" id="UP001143309"/>
    </source>
</evidence>
<feature type="chain" id="PRO_5040765556" evidence="2">
    <location>
        <begin position="27"/>
        <end position="260"/>
    </location>
</feature>
<evidence type="ECO:0000256" key="1">
    <source>
        <dbReference type="SAM" id="MobiDB-lite"/>
    </source>
</evidence>
<protein>
    <submittedName>
        <fullName evidence="3">Uncharacterized protein</fullName>
    </submittedName>
</protein>
<dbReference type="EMBL" id="BSFL01000003">
    <property type="protein sequence ID" value="GLK81053.1"/>
    <property type="molecule type" value="Genomic_DNA"/>
</dbReference>
<dbReference type="AlphaFoldDB" id="A0A9W6JT16"/>
<keyword evidence="2" id="KW-0732">Signal</keyword>
<gene>
    <name evidence="3" type="ORF">GCM10008174_27940</name>
</gene>
<keyword evidence="4" id="KW-1185">Reference proteome</keyword>
<feature type="region of interest" description="Disordered" evidence="1">
    <location>
        <begin position="187"/>
        <end position="213"/>
    </location>
</feature>
<organism evidence="3 4">
    <name type="scientific">Methylopila turkensis</name>
    <dbReference type="NCBI Taxonomy" id="1437816"/>
    <lineage>
        <taxon>Bacteria</taxon>
        <taxon>Pseudomonadati</taxon>
        <taxon>Pseudomonadota</taxon>
        <taxon>Alphaproteobacteria</taxon>
        <taxon>Hyphomicrobiales</taxon>
        <taxon>Methylopilaceae</taxon>
        <taxon>Methylopila</taxon>
    </lineage>
</organism>
<proteinExistence type="predicted"/>
<dbReference type="Proteomes" id="UP001143309">
    <property type="component" value="Unassembled WGS sequence"/>
</dbReference>
<comment type="caution">
    <text evidence="3">The sequence shown here is derived from an EMBL/GenBank/DDBJ whole genome shotgun (WGS) entry which is preliminary data.</text>
</comment>
<evidence type="ECO:0000313" key="3">
    <source>
        <dbReference type="EMBL" id="GLK81053.1"/>
    </source>
</evidence>
<feature type="compositionally biased region" description="Basic and acidic residues" evidence="1">
    <location>
        <begin position="188"/>
        <end position="206"/>
    </location>
</feature>